<feature type="region of interest" description="Disordered" evidence="1">
    <location>
        <begin position="56"/>
        <end position="76"/>
    </location>
</feature>
<organism evidence="2">
    <name type="scientific">Arion vulgaris</name>
    <dbReference type="NCBI Taxonomy" id="1028688"/>
    <lineage>
        <taxon>Eukaryota</taxon>
        <taxon>Metazoa</taxon>
        <taxon>Spiralia</taxon>
        <taxon>Lophotrochozoa</taxon>
        <taxon>Mollusca</taxon>
        <taxon>Gastropoda</taxon>
        <taxon>Heterobranchia</taxon>
        <taxon>Euthyneura</taxon>
        <taxon>Panpulmonata</taxon>
        <taxon>Eupulmonata</taxon>
        <taxon>Stylommatophora</taxon>
        <taxon>Helicina</taxon>
        <taxon>Arionoidea</taxon>
        <taxon>Arionidae</taxon>
        <taxon>Arion</taxon>
    </lineage>
</organism>
<dbReference type="EMBL" id="HACG01017061">
    <property type="protein sequence ID" value="CEK63926.1"/>
    <property type="molecule type" value="Transcribed_RNA"/>
</dbReference>
<gene>
    <name evidence="2" type="primary">ORF49997</name>
</gene>
<evidence type="ECO:0000313" key="2">
    <source>
        <dbReference type="EMBL" id="CEK63926.1"/>
    </source>
</evidence>
<reference evidence="2" key="1">
    <citation type="submission" date="2014-12" db="EMBL/GenBank/DDBJ databases">
        <title>Insight into the proteome of Arion vulgaris.</title>
        <authorList>
            <person name="Aradska J."/>
            <person name="Bulat T."/>
            <person name="Smidak R."/>
            <person name="Sarate P."/>
            <person name="Gangsoo J."/>
            <person name="Sialana F."/>
            <person name="Bilban M."/>
            <person name="Lubec G."/>
        </authorList>
    </citation>
    <scope>NUCLEOTIDE SEQUENCE</scope>
    <source>
        <tissue evidence="2">Skin</tissue>
    </source>
</reference>
<feature type="compositionally biased region" description="Polar residues" evidence="1">
    <location>
        <begin position="56"/>
        <end position="66"/>
    </location>
</feature>
<protein>
    <submittedName>
        <fullName evidence="2">Uncharacterized protein</fullName>
    </submittedName>
</protein>
<accession>A0A0B6Z7N2</accession>
<sequence length="76" mass="8499">SVNCYVEVPVTRRVGGRCVRLGSRTWGCQAGIFLAFSTECQNEATNQPVTQTNVLPQRTTQATNPTRAPFSRRRRT</sequence>
<feature type="non-terminal residue" evidence="2">
    <location>
        <position position="1"/>
    </location>
</feature>
<evidence type="ECO:0000256" key="1">
    <source>
        <dbReference type="SAM" id="MobiDB-lite"/>
    </source>
</evidence>
<proteinExistence type="predicted"/>
<name>A0A0B6Z7N2_9EUPU</name>
<dbReference type="AlphaFoldDB" id="A0A0B6Z7N2"/>